<protein>
    <recommendedName>
        <fullName evidence="4">Steroid 5-alpha reductase C-terminal domain-containing protein</fullName>
    </recommendedName>
</protein>
<accession>A0A067PWG9</accession>
<dbReference type="OrthoDB" id="201504at2759"/>
<evidence type="ECO:0000313" key="2">
    <source>
        <dbReference type="EMBL" id="KDQ59049.1"/>
    </source>
</evidence>
<reference evidence="3" key="1">
    <citation type="journal article" date="2014" name="Proc. Natl. Acad. Sci. U.S.A.">
        <title>Extensive sampling of basidiomycete genomes demonstrates inadequacy of the white-rot/brown-rot paradigm for wood decay fungi.</title>
        <authorList>
            <person name="Riley R."/>
            <person name="Salamov A.A."/>
            <person name="Brown D.W."/>
            <person name="Nagy L.G."/>
            <person name="Floudas D."/>
            <person name="Held B.W."/>
            <person name="Levasseur A."/>
            <person name="Lombard V."/>
            <person name="Morin E."/>
            <person name="Otillar R."/>
            <person name="Lindquist E.A."/>
            <person name="Sun H."/>
            <person name="LaButti K.M."/>
            <person name="Schmutz J."/>
            <person name="Jabbour D."/>
            <person name="Luo H."/>
            <person name="Baker S.E."/>
            <person name="Pisabarro A.G."/>
            <person name="Walton J.D."/>
            <person name="Blanchette R.A."/>
            <person name="Henrissat B."/>
            <person name="Martin F."/>
            <person name="Cullen D."/>
            <person name="Hibbett D.S."/>
            <person name="Grigoriev I.V."/>
        </authorList>
    </citation>
    <scope>NUCLEOTIDE SEQUENCE [LARGE SCALE GENOMIC DNA]</scope>
    <source>
        <strain evidence="3">MUCL 33604</strain>
    </source>
</reference>
<dbReference type="HOGENOM" id="CLU_043418_0_0_1"/>
<dbReference type="Pfam" id="PF06966">
    <property type="entry name" value="DUF1295"/>
    <property type="match status" value="1"/>
</dbReference>
<keyword evidence="1" id="KW-0472">Membrane</keyword>
<evidence type="ECO:0000313" key="3">
    <source>
        <dbReference type="Proteomes" id="UP000027265"/>
    </source>
</evidence>
<evidence type="ECO:0008006" key="4">
    <source>
        <dbReference type="Google" id="ProtNLM"/>
    </source>
</evidence>
<dbReference type="GO" id="GO:0016020">
    <property type="term" value="C:membrane"/>
    <property type="evidence" value="ECO:0007669"/>
    <property type="project" value="TreeGrafter"/>
</dbReference>
<dbReference type="PANTHER" id="PTHR32251:SF23">
    <property type="entry name" value="3-OXO-5-ALPHA-STEROID 4-DEHYDROGENASE (DUF1295)"/>
    <property type="match status" value="1"/>
</dbReference>
<dbReference type="Gene3D" id="1.20.120.1630">
    <property type="match status" value="1"/>
</dbReference>
<dbReference type="InterPro" id="IPR010721">
    <property type="entry name" value="UstE-like"/>
</dbReference>
<keyword evidence="3" id="KW-1185">Reference proteome</keyword>
<feature type="transmembrane region" description="Helical" evidence="1">
    <location>
        <begin position="284"/>
        <end position="302"/>
    </location>
</feature>
<evidence type="ECO:0000256" key="1">
    <source>
        <dbReference type="SAM" id="Phobius"/>
    </source>
</evidence>
<keyword evidence="1" id="KW-1133">Transmembrane helix</keyword>
<dbReference type="EMBL" id="KL197716">
    <property type="protein sequence ID" value="KDQ59049.1"/>
    <property type="molecule type" value="Genomic_DNA"/>
</dbReference>
<dbReference type="PANTHER" id="PTHR32251">
    <property type="entry name" value="3-OXO-5-ALPHA-STEROID 4-DEHYDROGENASE"/>
    <property type="match status" value="1"/>
</dbReference>
<sequence>MASAAFLEPLSHIPPTFQYPVKLCSYTTLTVYILSLITGNVSQVDRIWTFMPVIYSLYYAFLPALPLAGRDVGGGNGGWFFLVPYRPEEVPRDFVKDLSPRALMMVGLQLVWMIRLSYNTWRRGLFNLHDEDYRWAVLRAKIPPWLFQVVNISFIAIIQNIILFLLAIPTHMALTQPHTSLTTSDILLGALALLTILTEFVSDNQQYSYQTFKKTGFLKKPGQEWPGARIQWTEEDKKRGFVTRGLWAWSRHPNFLCEQSFWVIMNLIPLLAPTPPKLSLSTTYLLTPCLVLCTLFLSSTLFSESISKSKYPREYGMYQQRVAMFVPVLTPVWGWLLEVVRGRERKVEVDEVLFGRGKGGKKVE</sequence>
<feature type="transmembrane region" description="Helical" evidence="1">
    <location>
        <begin position="180"/>
        <end position="201"/>
    </location>
</feature>
<feature type="transmembrane region" description="Helical" evidence="1">
    <location>
        <begin position="145"/>
        <end position="168"/>
    </location>
</feature>
<name>A0A067PWG9_9AGAM</name>
<proteinExistence type="predicted"/>
<organism evidence="2 3">
    <name type="scientific">Jaapia argillacea MUCL 33604</name>
    <dbReference type="NCBI Taxonomy" id="933084"/>
    <lineage>
        <taxon>Eukaryota</taxon>
        <taxon>Fungi</taxon>
        <taxon>Dikarya</taxon>
        <taxon>Basidiomycota</taxon>
        <taxon>Agaricomycotina</taxon>
        <taxon>Agaricomycetes</taxon>
        <taxon>Agaricomycetidae</taxon>
        <taxon>Jaapiales</taxon>
        <taxon>Jaapiaceae</taxon>
        <taxon>Jaapia</taxon>
    </lineage>
</organism>
<dbReference type="FunCoup" id="A0A067PWG9">
    <property type="interactions" value="152"/>
</dbReference>
<dbReference type="InParanoid" id="A0A067PWG9"/>
<dbReference type="Proteomes" id="UP000027265">
    <property type="component" value="Unassembled WGS sequence"/>
</dbReference>
<gene>
    <name evidence="2" type="ORF">JAAARDRAFT_33769</name>
</gene>
<dbReference type="AlphaFoldDB" id="A0A067PWG9"/>
<keyword evidence="1" id="KW-0812">Transmembrane</keyword>